<evidence type="ECO:0000313" key="3">
    <source>
        <dbReference type="Proteomes" id="UP000176568"/>
    </source>
</evidence>
<feature type="chain" id="PRO_5009515580" evidence="1">
    <location>
        <begin position="25"/>
        <end position="173"/>
    </location>
</feature>
<dbReference type="AlphaFoldDB" id="A0A1F4Y6P9"/>
<organism evidence="2 3">
    <name type="scientific">Candidatus Adlerbacteria bacterium RIFOXYC1_FULL_48_26</name>
    <dbReference type="NCBI Taxonomy" id="1797247"/>
    <lineage>
        <taxon>Bacteria</taxon>
        <taxon>Candidatus Adleribacteriota</taxon>
    </lineage>
</organism>
<comment type="caution">
    <text evidence="2">The sequence shown here is derived from an EMBL/GenBank/DDBJ whole genome shotgun (WGS) entry which is preliminary data.</text>
</comment>
<evidence type="ECO:0000256" key="1">
    <source>
        <dbReference type="SAM" id="SignalP"/>
    </source>
</evidence>
<accession>A0A1F4Y6P9</accession>
<feature type="signal peptide" evidence="1">
    <location>
        <begin position="1"/>
        <end position="24"/>
    </location>
</feature>
<protein>
    <submittedName>
        <fullName evidence="2">Uncharacterized protein</fullName>
    </submittedName>
</protein>
<dbReference type="STRING" id="1797247.A2419_01100"/>
<dbReference type="EMBL" id="MEXB01000001">
    <property type="protein sequence ID" value="OGC88943.1"/>
    <property type="molecule type" value="Genomic_DNA"/>
</dbReference>
<dbReference type="Proteomes" id="UP000176568">
    <property type="component" value="Unassembled WGS sequence"/>
</dbReference>
<sequence>MKRTLCIAAAVAACGIGLSLPAIAHEGSEKIVSLKGESGGIIVAGNFGTFLANQPEGVGNIVVLIDAHGMFDNLFGARPEGGDGRGRIDEILHVMIPIDPFKGLRPEHGDKMQTLSTENGMIAPDDGNAIIKRTTEMDFIDTYVDKVKAQLNAGNYPLEWSVDLHRSMGTDTV</sequence>
<gene>
    <name evidence="2" type="ORF">A2419_01100</name>
</gene>
<proteinExistence type="predicted"/>
<evidence type="ECO:0000313" key="2">
    <source>
        <dbReference type="EMBL" id="OGC88943.1"/>
    </source>
</evidence>
<reference evidence="2 3" key="1">
    <citation type="journal article" date="2016" name="Nat. Commun.">
        <title>Thousands of microbial genomes shed light on interconnected biogeochemical processes in an aquifer system.</title>
        <authorList>
            <person name="Anantharaman K."/>
            <person name="Brown C.T."/>
            <person name="Hug L.A."/>
            <person name="Sharon I."/>
            <person name="Castelle C.J."/>
            <person name="Probst A.J."/>
            <person name="Thomas B.C."/>
            <person name="Singh A."/>
            <person name="Wilkins M.J."/>
            <person name="Karaoz U."/>
            <person name="Brodie E.L."/>
            <person name="Williams K.H."/>
            <person name="Hubbard S.S."/>
            <person name="Banfield J.F."/>
        </authorList>
    </citation>
    <scope>NUCLEOTIDE SEQUENCE [LARGE SCALE GENOMIC DNA]</scope>
</reference>
<keyword evidence="1" id="KW-0732">Signal</keyword>
<name>A0A1F4Y6P9_9BACT</name>